<dbReference type="EMBL" id="CAJFCW020000003">
    <property type="protein sequence ID" value="CAG9100656.1"/>
    <property type="molecule type" value="Genomic_DNA"/>
</dbReference>
<name>A0A811KC27_9BILA</name>
<accession>A0A811KC27</accession>
<keyword evidence="3" id="KW-1185">Reference proteome</keyword>
<organism evidence="2 3">
    <name type="scientific">Bursaphelenchus okinawaensis</name>
    <dbReference type="NCBI Taxonomy" id="465554"/>
    <lineage>
        <taxon>Eukaryota</taxon>
        <taxon>Metazoa</taxon>
        <taxon>Ecdysozoa</taxon>
        <taxon>Nematoda</taxon>
        <taxon>Chromadorea</taxon>
        <taxon>Rhabditida</taxon>
        <taxon>Tylenchina</taxon>
        <taxon>Tylenchomorpha</taxon>
        <taxon>Aphelenchoidea</taxon>
        <taxon>Aphelenchoididae</taxon>
        <taxon>Bursaphelenchus</taxon>
    </lineage>
</organism>
<keyword evidence="1" id="KW-0732">Signal</keyword>
<dbReference type="OrthoDB" id="5900464at2759"/>
<proteinExistence type="predicted"/>
<feature type="chain" id="PRO_5035594777" evidence="1">
    <location>
        <begin position="21"/>
        <end position="186"/>
    </location>
</feature>
<evidence type="ECO:0000256" key="1">
    <source>
        <dbReference type="SAM" id="SignalP"/>
    </source>
</evidence>
<gene>
    <name evidence="2" type="ORF">BOKJ2_LOCUS5040</name>
</gene>
<comment type="caution">
    <text evidence="2">The sequence shown here is derived from an EMBL/GenBank/DDBJ whole genome shotgun (WGS) entry which is preliminary data.</text>
</comment>
<reference evidence="2" key="1">
    <citation type="submission" date="2020-09" db="EMBL/GenBank/DDBJ databases">
        <authorList>
            <person name="Kikuchi T."/>
        </authorList>
    </citation>
    <scope>NUCLEOTIDE SEQUENCE</scope>
    <source>
        <strain evidence="2">SH1</strain>
    </source>
</reference>
<evidence type="ECO:0000313" key="3">
    <source>
        <dbReference type="Proteomes" id="UP000614601"/>
    </source>
</evidence>
<evidence type="ECO:0000313" key="2">
    <source>
        <dbReference type="EMBL" id="CAD5213333.1"/>
    </source>
</evidence>
<dbReference type="EMBL" id="CAJFDH010000003">
    <property type="protein sequence ID" value="CAD5213333.1"/>
    <property type="molecule type" value="Genomic_DNA"/>
</dbReference>
<dbReference type="Proteomes" id="UP000614601">
    <property type="component" value="Unassembled WGS sequence"/>
</dbReference>
<sequence>MRFTLILLLVVLVIQVAVDGQVARRTRARTNASNRNMANTGARVSNRRSLPGIAPIRPLIGVRVNKKNRKQTTPNPNIALRTSLTTRFQSATAAPIRVVPPRKTATTMRVLPSTPSQRRPIPNLAPPPLRGFKVSTALSDAPPAIRPPPGVAKKLNMADINDFMRLARFMLRRRRTQRKIQRPPKF</sequence>
<feature type="signal peptide" evidence="1">
    <location>
        <begin position="1"/>
        <end position="20"/>
    </location>
</feature>
<protein>
    <submittedName>
        <fullName evidence="2">Uncharacterized protein</fullName>
    </submittedName>
</protein>
<dbReference type="Proteomes" id="UP000783686">
    <property type="component" value="Unassembled WGS sequence"/>
</dbReference>
<dbReference type="AlphaFoldDB" id="A0A811KC27"/>